<sequence length="197" mass="19581">MRQVRRWAIGGLTTAAAGVFMAATAWACVSGPVVNLSTINAKAGQEVGITGTGFQAANQAQVRWNALDGPVLTTVPAPITGGTLDAKFTVPEGTKAGSYVVVVTQTKADGSMSLSPIRAVMNVTGDAGTNPVVGATAASTDTALRADGLTRSDDSVSTGTLALVALGVGGVGMFLAGMAALFAGRKSTAPEAAKARS</sequence>
<keyword evidence="2" id="KW-0732">Signal</keyword>
<accession>A0A6J4JGS6</accession>
<reference evidence="3" key="1">
    <citation type="submission" date="2020-02" db="EMBL/GenBank/DDBJ databases">
        <authorList>
            <person name="Meier V. D."/>
        </authorList>
    </citation>
    <scope>NUCLEOTIDE SEQUENCE</scope>
    <source>
        <strain evidence="3">AVDCRST_MAG10</strain>
    </source>
</reference>
<organism evidence="3">
    <name type="scientific">uncultured Acidimicrobiales bacterium</name>
    <dbReference type="NCBI Taxonomy" id="310071"/>
    <lineage>
        <taxon>Bacteria</taxon>
        <taxon>Bacillati</taxon>
        <taxon>Actinomycetota</taxon>
        <taxon>Acidimicrobiia</taxon>
        <taxon>Acidimicrobiales</taxon>
        <taxon>environmental samples</taxon>
    </lineage>
</organism>
<name>A0A6J4JGS6_9ACTN</name>
<feature type="signal peptide" evidence="2">
    <location>
        <begin position="1"/>
        <end position="27"/>
    </location>
</feature>
<evidence type="ECO:0000256" key="1">
    <source>
        <dbReference type="SAM" id="Phobius"/>
    </source>
</evidence>
<protein>
    <recommendedName>
        <fullName evidence="4">IPT/TIG domain-containing protein</fullName>
    </recommendedName>
</protein>
<dbReference type="AlphaFoldDB" id="A0A6J4JGS6"/>
<keyword evidence="1" id="KW-1133">Transmembrane helix</keyword>
<evidence type="ECO:0008006" key="4">
    <source>
        <dbReference type="Google" id="ProtNLM"/>
    </source>
</evidence>
<dbReference type="GO" id="GO:0005975">
    <property type="term" value="P:carbohydrate metabolic process"/>
    <property type="evidence" value="ECO:0007669"/>
    <property type="project" value="UniProtKB-ARBA"/>
</dbReference>
<keyword evidence="1" id="KW-0812">Transmembrane</keyword>
<feature type="transmembrane region" description="Helical" evidence="1">
    <location>
        <begin position="161"/>
        <end position="184"/>
    </location>
</feature>
<dbReference type="Gene3D" id="2.60.40.10">
    <property type="entry name" value="Immunoglobulins"/>
    <property type="match status" value="1"/>
</dbReference>
<evidence type="ECO:0000256" key="2">
    <source>
        <dbReference type="SAM" id="SignalP"/>
    </source>
</evidence>
<evidence type="ECO:0000313" key="3">
    <source>
        <dbReference type="EMBL" id="CAA9275943.1"/>
    </source>
</evidence>
<dbReference type="EMBL" id="CADCTB010000215">
    <property type="protein sequence ID" value="CAA9275943.1"/>
    <property type="molecule type" value="Genomic_DNA"/>
</dbReference>
<proteinExistence type="predicted"/>
<keyword evidence="1" id="KW-0472">Membrane</keyword>
<gene>
    <name evidence="3" type="ORF">AVDCRST_MAG10-3587</name>
</gene>
<dbReference type="InterPro" id="IPR013783">
    <property type="entry name" value="Ig-like_fold"/>
</dbReference>
<feature type="chain" id="PRO_5026650945" description="IPT/TIG domain-containing protein" evidence="2">
    <location>
        <begin position="28"/>
        <end position="197"/>
    </location>
</feature>